<proteinExistence type="predicted"/>
<feature type="domain" description="AB hydrolase-1" evidence="1">
    <location>
        <begin position="89"/>
        <end position="286"/>
    </location>
</feature>
<dbReference type="InterPro" id="IPR000073">
    <property type="entry name" value="AB_hydrolase_1"/>
</dbReference>
<evidence type="ECO:0000313" key="2">
    <source>
        <dbReference type="EMBL" id="PRD41527.1"/>
    </source>
</evidence>
<evidence type="ECO:0000259" key="1">
    <source>
        <dbReference type="Pfam" id="PF12697"/>
    </source>
</evidence>
<keyword evidence="3" id="KW-1185">Reference proteome</keyword>
<protein>
    <submittedName>
        <fullName evidence="2">Alpha/beta hydrolase</fullName>
    </submittedName>
</protein>
<dbReference type="RefSeq" id="WP_105743915.1">
    <property type="nucleotide sequence ID" value="NZ_PVBR01000019.1"/>
</dbReference>
<dbReference type="SUPFAM" id="SSF53474">
    <property type="entry name" value="alpha/beta-Hydrolases"/>
    <property type="match status" value="1"/>
</dbReference>
<dbReference type="InterPro" id="IPR029058">
    <property type="entry name" value="AB_hydrolase_fold"/>
</dbReference>
<gene>
    <name evidence="2" type="ORF">C5748_20805</name>
</gene>
<dbReference type="PANTHER" id="PTHR43689">
    <property type="entry name" value="HYDROLASE"/>
    <property type="match status" value="1"/>
</dbReference>
<reference evidence="2 3" key="1">
    <citation type="submission" date="2018-02" db="EMBL/GenBank/DDBJ databases">
        <title>The draft genome of Phyllobacterium sp. 1N-3.</title>
        <authorList>
            <person name="Liu L."/>
            <person name="Li L."/>
            <person name="Zhang X."/>
            <person name="Wang T."/>
            <person name="Liang L."/>
        </authorList>
    </citation>
    <scope>NUCLEOTIDE SEQUENCE [LARGE SCALE GENOMIC DNA]</scope>
    <source>
        <strain evidence="2 3">1N-3</strain>
    </source>
</reference>
<keyword evidence="2" id="KW-0378">Hydrolase</keyword>
<organism evidence="2 3">
    <name type="scientific">Phyllobacterium phragmitis</name>
    <dbReference type="NCBI Taxonomy" id="2670329"/>
    <lineage>
        <taxon>Bacteria</taxon>
        <taxon>Pseudomonadati</taxon>
        <taxon>Pseudomonadota</taxon>
        <taxon>Alphaproteobacteria</taxon>
        <taxon>Hyphomicrobiales</taxon>
        <taxon>Phyllobacteriaceae</taxon>
        <taxon>Phyllobacterium</taxon>
    </lineage>
</organism>
<dbReference type="AlphaFoldDB" id="A0A2S9ILX6"/>
<evidence type="ECO:0000313" key="3">
    <source>
        <dbReference type="Proteomes" id="UP000239434"/>
    </source>
</evidence>
<dbReference type="EMBL" id="PVBR01000019">
    <property type="protein sequence ID" value="PRD41527.1"/>
    <property type="molecule type" value="Genomic_DNA"/>
</dbReference>
<sequence length="303" mass="32837">MTPFVFQVTRLGFDIYGRVAPKRAGRAAFKLFCRTPARKPKTKSHAEKLARAEAKVAKARRLDLAIDRGMFTSHLFEPDKPSPSGRISLVVHGWGSCTADMLAIVDALLEAGERVVSIDLPGHGASPGRALNMVQAIAAVDAAWRQYGPFHAMIGHSFGGAVIINAAAGTVPCYPARTPEKIVTIAAPHSMTEVFDGFGRMVRLRHDVRDAMDDEVLRLACQPLPAFDTDQLLRRLTIPALVIHARDDKEVSAKSAEAKAKAGSHVTLHWADGLGHRRIIASRDVAARVARFVTTGRAMEKAA</sequence>
<dbReference type="GO" id="GO:0016787">
    <property type="term" value="F:hydrolase activity"/>
    <property type="evidence" value="ECO:0007669"/>
    <property type="project" value="UniProtKB-KW"/>
</dbReference>
<dbReference type="Gene3D" id="3.40.50.1820">
    <property type="entry name" value="alpha/beta hydrolase"/>
    <property type="match status" value="1"/>
</dbReference>
<name>A0A2S9ILX6_9HYPH</name>
<dbReference type="PANTHER" id="PTHR43689:SF8">
    <property type="entry name" value="ALPHA_BETA-HYDROLASES SUPERFAMILY PROTEIN"/>
    <property type="match status" value="1"/>
</dbReference>
<dbReference type="Pfam" id="PF12697">
    <property type="entry name" value="Abhydrolase_6"/>
    <property type="match status" value="1"/>
</dbReference>
<accession>A0A2S9ILX6</accession>
<dbReference type="PRINTS" id="PR00111">
    <property type="entry name" value="ABHYDROLASE"/>
</dbReference>
<dbReference type="Proteomes" id="UP000239434">
    <property type="component" value="Unassembled WGS sequence"/>
</dbReference>
<comment type="caution">
    <text evidence="2">The sequence shown here is derived from an EMBL/GenBank/DDBJ whole genome shotgun (WGS) entry which is preliminary data.</text>
</comment>